<keyword evidence="2" id="KW-0472">Membrane</keyword>
<evidence type="ECO:0000313" key="3">
    <source>
        <dbReference type="EMBL" id="KAL5105564.1"/>
    </source>
</evidence>
<feature type="compositionally biased region" description="Low complexity" evidence="1">
    <location>
        <begin position="418"/>
        <end position="436"/>
    </location>
</feature>
<evidence type="ECO:0000256" key="2">
    <source>
        <dbReference type="SAM" id="Phobius"/>
    </source>
</evidence>
<protein>
    <recommendedName>
        <fullName evidence="5">Transmembrane protein</fullName>
    </recommendedName>
</protein>
<name>A0ABR4Q7V3_9CEST</name>
<sequence>MVDEKDKSVQGIVWALAFVVALVHVISWTTNDFQLGSIAVETSSRSATSRSIEGIPQRQGRHQRSHWHSFRICRRLKRLISKQNTTDIRTFATATESPVCDEPSTSSEDAARRQCCCVSLRLSCFRSCCLFLSKSLGRLTGRRMPNENLFVLSMIQLLCGLAAVVLSGVAVTKVVFLYQMATGLWSGFLMLATGFHGILTARRCTPRTLVSLLIFCVLVALSACLLACVSVAGLIEDGILRPDTSITLLTSSSSPFYLSSHGSSVSSSGLPMDIPLGGFSHQRFVSSNQPPRLHQVMLHILLLVIGILEASVSVACAVLCCRQICPSDNTPPLSAISYLQNRGATLVPGGSEFLLAVAADPGRPAPVLLDYALPRPDLHPSVHHFLPHPGRRVVILTQAETGVHALAAAQAVASLVSPSSSSQNPLSLPSISSSQRAQKREESHQLKAYLSTLLPRLASSSGDSTFRATHPSNLLYVLSSPSPSDAPMIFPPFPPAYCAEEEREETGGNSIGLPFPPQIPLRMHPQEFNIGPLSVSEPTPARNGSRRGGRRLRPRSRDILAPRHHFRASRRSRRGSNVADAVKMQRQSQGIRRRGASLHRVILSLRERLLDLYSPPLTLRIISRAVMLSPDDHHTAPPLKRQSRSSPLLSIPQKKQKNSPNNYLFFIISSPASEMFGLTLITQCTYAHTGMRQD</sequence>
<feature type="region of interest" description="Disordered" evidence="1">
    <location>
        <begin position="418"/>
        <end position="443"/>
    </location>
</feature>
<gene>
    <name evidence="3" type="ORF">TcWFU_008954</name>
</gene>
<feature type="transmembrane region" description="Helical" evidence="2">
    <location>
        <begin position="12"/>
        <end position="29"/>
    </location>
</feature>
<organism evidence="3 4">
    <name type="scientific">Taenia crassiceps</name>
    <dbReference type="NCBI Taxonomy" id="6207"/>
    <lineage>
        <taxon>Eukaryota</taxon>
        <taxon>Metazoa</taxon>
        <taxon>Spiralia</taxon>
        <taxon>Lophotrochozoa</taxon>
        <taxon>Platyhelminthes</taxon>
        <taxon>Cestoda</taxon>
        <taxon>Eucestoda</taxon>
        <taxon>Cyclophyllidea</taxon>
        <taxon>Taeniidae</taxon>
        <taxon>Taenia</taxon>
    </lineage>
</organism>
<feature type="transmembrane region" description="Helical" evidence="2">
    <location>
        <begin position="210"/>
        <end position="235"/>
    </location>
</feature>
<keyword evidence="4" id="KW-1185">Reference proteome</keyword>
<comment type="caution">
    <text evidence="3">The sequence shown here is derived from an EMBL/GenBank/DDBJ whole genome shotgun (WGS) entry which is preliminary data.</text>
</comment>
<evidence type="ECO:0000313" key="4">
    <source>
        <dbReference type="Proteomes" id="UP001651158"/>
    </source>
</evidence>
<dbReference type="PANTHER" id="PTHR23320">
    <property type="entry name" value="MEMBRANE-SPANNING 4-DOMAINS SUBFAMILY A MS4A -RELATED"/>
    <property type="match status" value="1"/>
</dbReference>
<accession>A0ABR4Q7V3</accession>
<dbReference type="EMBL" id="JAKROA010000008">
    <property type="protein sequence ID" value="KAL5105564.1"/>
    <property type="molecule type" value="Genomic_DNA"/>
</dbReference>
<feature type="region of interest" description="Disordered" evidence="1">
    <location>
        <begin position="633"/>
        <end position="656"/>
    </location>
</feature>
<feature type="compositionally biased region" description="Basic residues" evidence="1">
    <location>
        <begin position="544"/>
        <end position="554"/>
    </location>
</feature>
<dbReference type="InterPro" id="IPR030417">
    <property type="entry name" value="MS4A"/>
</dbReference>
<feature type="transmembrane region" description="Helical" evidence="2">
    <location>
        <begin position="149"/>
        <end position="170"/>
    </location>
</feature>
<proteinExistence type="predicted"/>
<feature type="region of interest" description="Disordered" evidence="1">
    <location>
        <begin position="531"/>
        <end position="591"/>
    </location>
</feature>
<keyword evidence="2" id="KW-1133">Transmembrane helix</keyword>
<feature type="transmembrane region" description="Helical" evidence="2">
    <location>
        <begin position="176"/>
        <end position="198"/>
    </location>
</feature>
<evidence type="ECO:0000256" key="1">
    <source>
        <dbReference type="SAM" id="MobiDB-lite"/>
    </source>
</evidence>
<keyword evidence="2" id="KW-0812">Transmembrane</keyword>
<dbReference type="PANTHER" id="PTHR23320:SF173">
    <property type="entry name" value="MARVEL DOMAIN-CONTAINING PROTEIN-RELATED"/>
    <property type="match status" value="1"/>
</dbReference>
<dbReference type="Proteomes" id="UP001651158">
    <property type="component" value="Unassembled WGS sequence"/>
</dbReference>
<reference evidence="3 4" key="1">
    <citation type="journal article" date="2022" name="Front. Cell. Infect. Microbiol.">
        <title>The Genomes of Two Strains of Taenia crassiceps the Animal Model for the Study of Human Cysticercosis.</title>
        <authorList>
            <person name="Bobes R.J."/>
            <person name="Estrada K."/>
            <person name="Rios-Valencia D.G."/>
            <person name="Calderon-Gallegos A."/>
            <person name="de la Torre P."/>
            <person name="Carrero J.C."/>
            <person name="Sanchez-Flores A."/>
            <person name="Laclette J.P."/>
        </authorList>
    </citation>
    <scope>NUCLEOTIDE SEQUENCE [LARGE SCALE GENOMIC DNA]</scope>
    <source>
        <strain evidence="3">WFUcys</strain>
    </source>
</reference>
<evidence type="ECO:0008006" key="5">
    <source>
        <dbReference type="Google" id="ProtNLM"/>
    </source>
</evidence>
<feature type="compositionally biased region" description="Basic residues" evidence="1">
    <location>
        <begin position="562"/>
        <end position="574"/>
    </location>
</feature>